<dbReference type="Pfam" id="PF13471">
    <property type="entry name" value="Transglut_core3"/>
    <property type="match status" value="1"/>
</dbReference>
<sequence length="158" mass="18144">MVLLKKWSHFIALPPRSKLLLFEAYTLLAWARLLKLIPFAKVAPTLGVPMKETPYERVAEHEQMLGEVSKAIRQMSRYTWWESECLVKGIAAMKLLKRRNIASTLYLGTAKDASGKMIAHAWLRSGPYYITGVEEMGRFTVVGLFGNQMKRKKEHRYG</sequence>
<dbReference type="AlphaFoldDB" id="A0A1B2DJN6"/>
<dbReference type="RefSeq" id="WP_099519116.1">
    <property type="nucleotide sequence ID" value="NZ_CP016808.1"/>
</dbReference>
<reference evidence="2" key="1">
    <citation type="submission" date="2016-08" db="EMBL/GenBank/DDBJ databases">
        <title>Complete Genome Seqeunce of Paenibacillus sp. BIHB 4019 from tea rhizoplane.</title>
        <authorList>
            <person name="Thakur R."/>
            <person name="Swarnkar M.K."/>
            <person name="Gulati A."/>
        </authorList>
    </citation>
    <scope>NUCLEOTIDE SEQUENCE [LARGE SCALE GENOMIC DNA]</scope>
    <source>
        <strain evidence="2">BIHB4019</strain>
    </source>
</reference>
<feature type="domain" description="Microcin J25-processing protein McjB C-terminal" evidence="1">
    <location>
        <begin position="50"/>
        <end position="142"/>
    </location>
</feature>
<accession>A0A1B2DJN6</accession>
<gene>
    <name evidence="2" type="ORF">BBD42_16775</name>
</gene>
<dbReference type="EMBL" id="CP016808">
    <property type="protein sequence ID" value="ANY67942.1"/>
    <property type="molecule type" value="Genomic_DNA"/>
</dbReference>
<name>A0A1B2DJN6_9BACL</name>
<proteinExistence type="predicted"/>
<evidence type="ECO:0000259" key="1">
    <source>
        <dbReference type="Pfam" id="PF13471"/>
    </source>
</evidence>
<dbReference type="NCBIfam" id="NF033537">
    <property type="entry name" value="lasso_biosyn_B2"/>
    <property type="match status" value="1"/>
</dbReference>
<organism evidence="2">
    <name type="scientific">Paenibacillus sp. BIHB 4019</name>
    <dbReference type="NCBI Taxonomy" id="1870819"/>
    <lineage>
        <taxon>Bacteria</taxon>
        <taxon>Bacillati</taxon>
        <taxon>Bacillota</taxon>
        <taxon>Bacilli</taxon>
        <taxon>Bacillales</taxon>
        <taxon>Paenibacillaceae</taxon>
        <taxon>Paenibacillus</taxon>
    </lineage>
</organism>
<dbReference type="InterPro" id="IPR053521">
    <property type="entry name" value="McjB-like"/>
</dbReference>
<dbReference type="InterPro" id="IPR032708">
    <property type="entry name" value="McjB_C"/>
</dbReference>
<protein>
    <submittedName>
        <fullName evidence="2">Stage V sporulation protein S</fullName>
    </submittedName>
</protein>
<evidence type="ECO:0000313" key="2">
    <source>
        <dbReference type="EMBL" id="ANY67942.1"/>
    </source>
</evidence>